<gene>
    <name evidence="4" type="ORF">RJ639_039689</name>
</gene>
<protein>
    <recommendedName>
        <fullName evidence="6">Pentatricopeptide repeat-containing protein</fullName>
    </recommendedName>
</protein>
<dbReference type="PANTHER" id="PTHR47939:SF13">
    <property type="entry name" value="OS03G0201400 PROTEIN"/>
    <property type="match status" value="1"/>
</dbReference>
<comment type="caution">
    <text evidence="4">The sequence shown here is derived from an EMBL/GenBank/DDBJ whole genome shotgun (WGS) entry which is preliminary data.</text>
</comment>
<feature type="repeat" description="PPR" evidence="3">
    <location>
        <begin position="271"/>
        <end position="305"/>
    </location>
</feature>
<dbReference type="NCBIfam" id="TIGR00756">
    <property type="entry name" value="PPR"/>
    <property type="match status" value="6"/>
</dbReference>
<dbReference type="Gene3D" id="1.25.40.10">
    <property type="entry name" value="Tetratricopeptide repeat domain"/>
    <property type="match status" value="3"/>
</dbReference>
<comment type="similarity">
    <text evidence="1">Belongs to the PPR family. P subfamily.</text>
</comment>
<keyword evidence="2" id="KW-0677">Repeat</keyword>
<feature type="repeat" description="PPR" evidence="3">
    <location>
        <begin position="326"/>
        <end position="360"/>
    </location>
</feature>
<evidence type="ECO:0000256" key="3">
    <source>
        <dbReference type="PROSITE-ProRule" id="PRU00708"/>
    </source>
</evidence>
<dbReference type="EMBL" id="JAVXUP010000334">
    <property type="protein sequence ID" value="KAK3030603.1"/>
    <property type="molecule type" value="Genomic_DNA"/>
</dbReference>
<evidence type="ECO:0000313" key="4">
    <source>
        <dbReference type="EMBL" id="KAK3030603.1"/>
    </source>
</evidence>
<dbReference type="Pfam" id="PF12854">
    <property type="entry name" value="PPR_1"/>
    <property type="match status" value="1"/>
</dbReference>
<evidence type="ECO:0000256" key="1">
    <source>
        <dbReference type="ARBA" id="ARBA00007626"/>
    </source>
</evidence>
<keyword evidence="5" id="KW-1185">Reference proteome</keyword>
<dbReference type="InterPro" id="IPR011990">
    <property type="entry name" value="TPR-like_helical_dom_sf"/>
</dbReference>
<sequence>MATLKLPAPHHHFFPPCQFCHRFFSSTTTTTAWYTPTPPPHHSQSQDNPLLTTLSQAITNSQKTPLATSLKKLLPSLTARHVVSLIKLNPHSLNPPSLLSFFTWLSSQPTFRHTVQSYCTMAHFLCFHQMAPQAQSLLQFVASRKGTNSAPSVFTTVLHAKGTHQSNIVYNALMLAYVELGFVSDAIQCFRLVKKHKLPIPFVACGRLLDHMMKLNAPTAAWRFYSEILECGFPPNVYNFNILMNALCKGGIIKDAQMVFDGITKWGLRPTVVSFNTLMNGYCKLGDLEEGFKLKRVMEEGLCREGRPVDAERMLRQMLAIGMKPDDATYTMVIDGFCKRGDVKMGFKLLKEMQNDGHVPSTVTYNVLMNGLCKQGQTKNASMLLHAMLNRGIVPDDITYNILLEGHCKNGNPENFEKLRDEKGLVLDYASYASLLDGFADWAAAKERYLSLDDIDPTLDVHIFQNLEIPTVLRSFAKALQL</sequence>
<dbReference type="Pfam" id="PF13041">
    <property type="entry name" value="PPR_2"/>
    <property type="match status" value="2"/>
</dbReference>
<name>A0AA88WNC3_9ASTE</name>
<feature type="repeat" description="PPR" evidence="3">
    <location>
        <begin position="361"/>
        <end position="395"/>
    </location>
</feature>
<organism evidence="4 5">
    <name type="scientific">Escallonia herrerae</name>
    <dbReference type="NCBI Taxonomy" id="1293975"/>
    <lineage>
        <taxon>Eukaryota</taxon>
        <taxon>Viridiplantae</taxon>
        <taxon>Streptophyta</taxon>
        <taxon>Embryophyta</taxon>
        <taxon>Tracheophyta</taxon>
        <taxon>Spermatophyta</taxon>
        <taxon>Magnoliopsida</taxon>
        <taxon>eudicotyledons</taxon>
        <taxon>Gunneridae</taxon>
        <taxon>Pentapetalae</taxon>
        <taxon>asterids</taxon>
        <taxon>campanulids</taxon>
        <taxon>Escalloniales</taxon>
        <taxon>Escalloniaceae</taxon>
        <taxon>Escallonia</taxon>
    </lineage>
</organism>
<dbReference type="PANTHER" id="PTHR47939">
    <property type="entry name" value="MEMBRANE-ASSOCIATED SALT-INDUCIBLE PROTEIN-LIKE"/>
    <property type="match status" value="1"/>
</dbReference>
<dbReference type="AlphaFoldDB" id="A0AA88WNC3"/>
<evidence type="ECO:0000256" key="2">
    <source>
        <dbReference type="ARBA" id="ARBA00022737"/>
    </source>
</evidence>
<evidence type="ECO:0000313" key="5">
    <source>
        <dbReference type="Proteomes" id="UP001188597"/>
    </source>
</evidence>
<dbReference type="PROSITE" id="PS51375">
    <property type="entry name" value="PPR"/>
    <property type="match status" value="4"/>
</dbReference>
<reference evidence="4" key="1">
    <citation type="submission" date="2022-12" db="EMBL/GenBank/DDBJ databases">
        <title>Draft genome assemblies for two species of Escallonia (Escalloniales).</title>
        <authorList>
            <person name="Chanderbali A."/>
            <person name="Dervinis C."/>
            <person name="Anghel I."/>
            <person name="Soltis D."/>
            <person name="Soltis P."/>
            <person name="Zapata F."/>
        </authorList>
    </citation>
    <scope>NUCLEOTIDE SEQUENCE</scope>
    <source>
        <strain evidence="4">UCBG64.0493</strain>
        <tissue evidence="4">Leaf</tissue>
    </source>
</reference>
<accession>A0AA88WNC3</accession>
<feature type="repeat" description="PPR" evidence="3">
    <location>
        <begin position="236"/>
        <end position="270"/>
    </location>
</feature>
<dbReference type="Proteomes" id="UP001188597">
    <property type="component" value="Unassembled WGS sequence"/>
</dbReference>
<evidence type="ECO:0008006" key="6">
    <source>
        <dbReference type="Google" id="ProtNLM"/>
    </source>
</evidence>
<dbReference type="InterPro" id="IPR050667">
    <property type="entry name" value="PPR-containing_protein"/>
</dbReference>
<dbReference type="Pfam" id="PF01535">
    <property type="entry name" value="PPR"/>
    <property type="match status" value="1"/>
</dbReference>
<proteinExistence type="inferred from homology"/>
<dbReference type="InterPro" id="IPR002885">
    <property type="entry name" value="PPR_rpt"/>
</dbReference>